<dbReference type="AlphaFoldDB" id="A0A7U2HWM3"/>
<name>A0A7U2HWM3_PHANO</name>
<keyword evidence="3" id="KW-1185">Reference proteome</keyword>
<evidence type="ECO:0000313" key="3">
    <source>
        <dbReference type="Proteomes" id="UP000663193"/>
    </source>
</evidence>
<sequence length="74" mass="8116">MERVGAGRRTAQGWKANKGNYREGKGTGRRGRRGDELQEVLERVKRPGVMLRSMAGHEGFSGDCVELIGRGSVT</sequence>
<accession>A0A7U2HWM3</accession>
<evidence type="ECO:0000313" key="2">
    <source>
        <dbReference type="EMBL" id="QRC93104.1"/>
    </source>
</evidence>
<dbReference type="EMBL" id="CP069025">
    <property type="protein sequence ID" value="QRC93104.1"/>
    <property type="molecule type" value="Genomic_DNA"/>
</dbReference>
<proteinExistence type="predicted"/>
<evidence type="ECO:0000256" key="1">
    <source>
        <dbReference type="SAM" id="MobiDB-lite"/>
    </source>
</evidence>
<organism evidence="2 3">
    <name type="scientific">Phaeosphaeria nodorum (strain SN15 / ATCC MYA-4574 / FGSC 10173)</name>
    <name type="common">Glume blotch fungus</name>
    <name type="synonym">Parastagonospora nodorum</name>
    <dbReference type="NCBI Taxonomy" id="321614"/>
    <lineage>
        <taxon>Eukaryota</taxon>
        <taxon>Fungi</taxon>
        <taxon>Dikarya</taxon>
        <taxon>Ascomycota</taxon>
        <taxon>Pezizomycotina</taxon>
        <taxon>Dothideomycetes</taxon>
        <taxon>Pleosporomycetidae</taxon>
        <taxon>Pleosporales</taxon>
        <taxon>Pleosporineae</taxon>
        <taxon>Phaeosphaeriaceae</taxon>
        <taxon>Parastagonospora</taxon>
    </lineage>
</organism>
<dbReference type="Proteomes" id="UP000663193">
    <property type="component" value="Chromosome 3"/>
</dbReference>
<dbReference type="VEuPathDB" id="FungiDB:JI435_403350"/>
<gene>
    <name evidence="2" type="ORF">JI435_403350</name>
</gene>
<feature type="region of interest" description="Disordered" evidence="1">
    <location>
        <begin position="1"/>
        <end position="35"/>
    </location>
</feature>
<protein>
    <submittedName>
        <fullName evidence="2">Uncharacterized protein</fullName>
    </submittedName>
</protein>
<reference evidence="3" key="1">
    <citation type="journal article" date="2021" name="BMC Genomics">
        <title>Chromosome-level genome assembly and manually-curated proteome of model necrotroph Parastagonospora nodorum Sn15 reveals a genome-wide trove of candidate effector homologs, and redundancy of virulence-related functions within an accessory chromosome.</title>
        <authorList>
            <person name="Bertazzoni S."/>
            <person name="Jones D.A.B."/>
            <person name="Phan H.T."/>
            <person name="Tan K.-C."/>
            <person name="Hane J.K."/>
        </authorList>
    </citation>
    <scope>NUCLEOTIDE SEQUENCE [LARGE SCALE GENOMIC DNA]</scope>
    <source>
        <strain evidence="3">SN15 / ATCC MYA-4574 / FGSC 10173)</strain>
    </source>
</reference>